<evidence type="ECO:0000313" key="6">
    <source>
        <dbReference type="EMBL" id="KAG0141883.1"/>
    </source>
</evidence>
<dbReference type="Proteomes" id="UP000886653">
    <property type="component" value="Unassembled WGS sequence"/>
</dbReference>
<evidence type="ECO:0000256" key="2">
    <source>
        <dbReference type="ARBA" id="ARBA00022829"/>
    </source>
</evidence>
<dbReference type="InterPro" id="IPR011515">
    <property type="entry name" value="Shugoshin_C"/>
</dbReference>
<dbReference type="AlphaFoldDB" id="A0A9P6N9N4"/>
<feature type="coiled-coil region" evidence="3">
    <location>
        <begin position="41"/>
        <end position="68"/>
    </location>
</feature>
<reference evidence="6" key="1">
    <citation type="submission" date="2013-11" db="EMBL/GenBank/DDBJ databases">
        <title>Genome sequence of the fusiform rust pathogen reveals effectors for host alternation and coevolution with pine.</title>
        <authorList>
            <consortium name="DOE Joint Genome Institute"/>
            <person name="Smith K."/>
            <person name="Pendleton A."/>
            <person name="Kubisiak T."/>
            <person name="Anderson C."/>
            <person name="Salamov A."/>
            <person name="Aerts A."/>
            <person name="Riley R."/>
            <person name="Clum A."/>
            <person name="Lindquist E."/>
            <person name="Ence D."/>
            <person name="Campbell M."/>
            <person name="Kronenberg Z."/>
            <person name="Feau N."/>
            <person name="Dhillon B."/>
            <person name="Hamelin R."/>
            <person name="Burleigh J."/>
            <person name="Smith J."/>
            <person name="Yandell M."/>
            <person name="Nelson C."/>
            <person name="Grigoriev I."/>
            <person name="Davis J."/>
        </authorList>
    </citation>
    <scope>NUCLEOTIDE SEQUENCE</scope>
    <source>
        <strain evidence="6">G11</strain>
    </source>
</reference>
<sequence length="489" mass="53908">MPATRSTGPPSEVSLQPIIMEAFENFKQRHSKQNQDLIHKNRLLLKTISELEQLVTDLRNQNIALSLALSKATITREHPIPRSSTTDPIRAAVAEIVARCQFIHSTLDHHQQQQQQHKVGRDDEEHESVPVETRLQKIPNPSFSQPNPQLIALREQRRCQLANETTESSRLGFINECETIEEDSPLALSTRPTSCSPSASSSSSPSSPLLETAQNTSFVSDRSHRRQSLLPTHPPLLPRIPSSVPVTAKEESSDSESDARVEADLVQPDSPPRRKKRRAQLLPTPGPDLVLEAGLCAPESFELPLLAGPSRPTRIEKMPKLEPLPLLARRRDSGLKKKKKKREEKEVEEEVEEAEEEPELPPPPTKKRARGASAGGLEPVGEEPTENGLREARRARKEVNYALPSLNKKMRRPEDYVSSVKRASLSLPRGTKVSQRSCSGGSAPRSKSPSVEVEEQGETGKVLQTVQGNVLLSSSAGSSSGGRRHSGLT</sequence>
<dbReference type="EMBL" id="MU167367">
    <property type="protein sequence ID" value="KAG0141883.1"/>
    <property type="molecule type" value="Genomic_DNA"/>
</dbReference>
<protein>
    <recommendedName>
        <fullName evidence="5">Shugoshin C-terminal domain-containing protein</fullName>
    </recommendedName>
</protein>
<evidence type="ECO:0000256" key="3">
    <source>
        <dbReference type="SAM" id="Coils"/>
    </source>
</evidence>
<feature type="compositionally biased region" description="Polar residues" evidence="4">
    <location>
        <begin position="432"/>
        <end position="449"/>
    </location>
</feature>
<dbReference type="GO" id="GO:0005634">
    <property type="term" value="C:nucleus"/>
    <property type="evidence" value="ECO:0007669"/>
    <property type="project" value="InterPro"/>
</dbReference>
<proteinExistence type="inferred from homology"/>
<dbReference type="GO" id="GO:0045132">
    <property type="term" value="P:meiotic chromosome segregation"/>
    <property type="evidence" value="ECO:0007669"/>
    <property type="project" value="InterPro"/>
</dbReference>
<feature type="region of interest" description="Disordered" evidence="4">
    <location>
        <begin position="303"/>
        <end position="489"/>
    </location>
</feature>
<feature type="region of interest" description="Disordered" evidence="4">
    <location>
        <begin position="107"/>
        <end position="147"/>
    </location>
</feature>
<feature type="compositionally biased region" description="Basic and acidic residues" evidence="4">
    <location>
        <begin position="119"/>
        <end position="129"/>
    </location>
</feature>
<dbReference type="OrthoDB" id="2507001at2759"/>
<evidence type="ECO:0000256" key="1">
    <source>
        <dbReference type="ARBA" id="ARBA00010845"/>
    </source>
</evidence>
<evidence type="ECO:0000313" key="7">
    <source>
        <dbReference type="Proteomes" id="UP000886653"/>
    </source>
</evidence>
<evidence type="ECO:0000259" key="5">
    <source>
        <dbReference type="Pfam" id="PF07557"/>
    </source>
</evidence>
<name>A0A9P6N9N4_9BASI</name>
<accession>A0A9P6N9N4</accession>
<feature type="compositionally biased region" description="Basic and acidic residues" evidence="4">
    <location>
        <begin position="248"/>
        <end position="263"/>
    </location>
</feature>
<feature type="domain" description="Shugoshin C-terminal" evidence="5">
    <location>
        <begin position="390"/>
        <end position="412"/>
    </location>
</feature>
<gene>
    <name evidence="6" type="ORF">CROQUDRAFT_265600</name>
</gene>
<dbReference type="Pfam" id="PF07557">
    <property type="entry name" value="Shugoshin_C"/>
    <property type="match status" value="1"/>
</dbReference>
<evidence type="ECO:0000256" key="4">
    <source>
        <dbReference type="SAM" id="MobiDB-lite"/>
    </source>
</evidence>
<organism evidence="6 7">
    <name type="scientific">Cronartium quercuum f. sp. fusiforme G11</name>
    <dbReference type="NCBI Taxonomy" id="708437"/>
    <lineage>
        <taxon>Eukaryota</taxon>
        <taxon>Fungi</taxon>
        <taxon>Dikarya</taxon>
        <taxon>Basidiomycota</taxon>
        <taxon>Pucciniomycotina</taxon>
        <taxon>Pucciniomycetes</taxon>
        <taxon>Pucciniales</taxon>
        <taxon>Coleosporiaceae</taxon>
        <taxon>Cronartium</taxon>
    </lineage>
</organism>
<dbReference type="GO" id="GO:0000775">
    <property type="term" value="C:chromosome, centromeric region"/>
    <property type="evidence" value="ECO:0007669"/>
    <property type="project" value="InterPro"/>
</dbReference>
<comment type="caution">
    <text evidence="6">The sequence shown here is derived from an EMBL/GenBank/DDBJ whole genome shotgun (WGS) entry which is preliminary data.</text>
</comment>
<feature type="compositionally biased region" description="Polar residues" evidence="4">
    <location>
        <begin position="462"/>
        <end position="472"/>
    </location>
</feature>
<keyword evidence="7" id="KW-1185">Reference proteome</keyword>
<feature type="region of interest" description="Disordered" evidence="4">
    <location>
        <begin position="184"/>
        <end position="288"/>
    </location>
</feature>
<comment type="similarity">
    <text evidence="1">Belongs to the shugoshin family.</text>
</comment>
<keyword evidence="3" id="KW-0175">Coiled coil</keyword>
<feature type="compositionally biased region" description="Acidic residues" evidence="4">
    <location>
        <begin position="346"/>
        <end position="359"/>
    </location>
</feature>
<keyword evidence="2" id="KW-0159">Chromosome partition</keyword>
<feature type="compositionally biased region" description="Low complexity" evidence="4">
    <location>
        <begin position="189"/>
        <end position="208"/>
    </location>
</feature>